<dbReference type="SMART" id="SM00156">
    <property type="entry name" value="PP2Ac"/>
    <property type="match status" value="1"/>
</dbReference>
<dbReference type="GO" id="GO:0004722">
    <property type="term" value="F:protein serine/threonine phosphatase activity"/>
    <property type="evidence" value="ECO:0007669"/>
    <property type="project" value="UniProtKB-EC"/>
</dbReference>
<accession>A0AAV1ST07</accession>
<comment type="catalytic activity">
    <reaction evidence="4">
        <text>O-phospho-L-threonyl-[protein] + H2O = L-threonyl-[protein] + phosphate</text>
        <dbReference type="Rhea" id="RHEA:47004"/>
        <dbReference type="Rhea" id="RHEA-COMP:11060"/>
        <dbReference type="Rhea" id="RHEA-COMP:11605"/>
        <dbReference type="ChEBI" id="CHEBI:15377"/>
        <dbReference type="ChEBI" id="CHEBI:30013"/>
        <dbReference type="ChEBI" id="CHEBI:43474"/>
        <dbReference type="ChEBI" id="CHEBI:61977"/>
        <dbReference type="EC" id="3.1.3.16"/>
    </reaction>
</comment>
<dbReference type="GO" id="GO:0046872">
    <property type="term" value="F:metal ion binding"/>
    <property type="evidence" value="ECO:0007669"/>
    <property type="project" value="UniProtKB-KW"/>
</dbReference>
<keyword evidence="2" id="KW-0479">Metal-binding</keyword>
<dbReference type="PRINTS" id="PR00114">
    <property type="entry name" value="STPHPHTASE"/>
</dbReference>
<feature type="domain" description="Serine/threonine specific protein phosphatases" evidence="5">
    <location>
        <begin position="435"/>
        <end position="440"/>
    </location>
</feature>
<keyword evidence="3" id="KW-0464">Manganese</keyword>
<dbReference type="InterPro" id="IPR006186">
    <property type="entry name" value="Ser/Thr-sp_prot-phosphatase"/>
</dbReference>
<dbReference type="SUPFAM" id="SSF56300">
    <property type="entry name" value="Metallo-dependent phosphatases"/>
    <property type="match status" value="1"/>
</dbReference>
<comment type="cofactor">
    <cofactor evidence="1">
        <name>Mn(2+)</name>
        <dbReference type="ChEBI" id="CHEBI:29035"/>
    </cofactor>
</comment>
<dbReference type="InterPro" id="IPR051134">
    <property type="entry name" value="PPP_phosphatase"/>
</dbReference>
<name>A0AAV1ST07_9ROSI</name>
<evidence type="ECO:0000313" key="6">
    <source>
        <dbReference type="EMBL" id="CAK7356876.1"/>
    </source>
</evidence>
<sequence>MDLELKRVQEVRRNDCKKVMNYINSVDFTSLDDKEIRTLVMIRELGNGIVNRQTKLATEDDVSRVLKISIETMVGECRKIVDQISLTSFHDFNAQEKKSLTMISEIACGIIAKQGATTVDQHRDLNQVLEVEDKLAVGMIGYGEMDIKFGDKEELTVGESCILEDSKSVMQDEDEFTVGRHNDFQEREIAMLDKEGQVIGDHSEAHDRQSLRVDKECVIIGEHSDLQERQIVMGDKDRLATGEHNDLQERPIAMGDEEGMGVGDLQDIEIIMEVKEGLAVGEHSAMQDKYVDMELGEPTRKPISWPLDGEITLDWIVNLMETFKWASWNKSLSEFASVMPLPVVEELITKASHILCQEPNCVKIQCDNNIKVVVVGDLRGQYLDLLNIWESVGLPSEKQLFVFNGNYIDRGKSSLELFLVLLAWKAFLPHRIYLLRGNHESSDISEICGFLKEVNRKFPEHGQSVYRKCLKVFAELPLASIIADCVYTTHGGLYRSEEIISAQSFGEKETQNVNGNKSGRKKQKMTTTLSLGSMDELDKVTRFVQDLSAKDAILTDVLWSDPTTEPGLTENNRGDAGLLWGPDCTEAFLEHSKLKVIIRSHEGPDSIACQKGLKNMLEGYSIDHEVKSGKLYTLFSAPDYPQHTSKDYKSKGAYAVLKPPHFDTPEFVSFEARKRQEASISNISFAQESDSAATSSGAGIGASGISTPPSWIISLADDMGTPAQISEASKVEGSPLPSDLQEPHKSNYGYLLNLIGSLKKEIKKKDDELDDYKRKHILQSPSPANAQVEADSQNSFFESEPRHEEFKVRMVLYETGGCHSKMRSINNFPRLKILKLMNDNLIPEGNICEDINLCSFLDPRLRWMNTQMNPSQSEFKVSLYIFK</sequence>
<dbReference type="Gene3D" id="3.60.21.10">
    <property type="match status" value="1"/>
</dbReference>
<organism evidence="6 7">
    <name type="scientific">Dovyalis caffra</name>
    <dbReference type="NCBI Taxonomy" id="77055"/>
    <lineage>
        <taxon>Eukaryota</taxon>
        <taxon>Viridiplantae</taxon>
        <taxon>Streptophyta</taxon>
        <taxon>Embryophyta</taxon>
        <taxon>Tracheophyta</taxon>
        <taxon>Spermatophyta</taxon>
        <taxon>Magnoliopsida</taxon>
        <taxon>eudicotyledons</taxon>
        <taxon>Gunneridae</taxon>
        <taxon>Pentapetalae</taxon>
        <taxon>rosids</taxon>
        <taxon>fabids</taxon>
        <taxon>Malpighiales</taxon>
        <taxon>Salicaceae</taxon>
        <taxon>Flacourtieae</taxon>
        <taxon>Dovyalis</taxon>
    </lineage>
</organism>
<comment type="caution">
    <text evidence="6">The sequence shown here is derived from an EMBL/GenBank/DDBJ whole genome shotgun (WGS) entry which is preliminary data.</text>
</comment>
<dbReference type="PANTHER" id="PTHR45668:SF9">
    <property type="entry name" value="SERINE_THREONINE-PROTEIN PHOSPHATASE 7"/>
    <property type="match status" value="1"/>
</dbReference>
<evidence type="ECO:0000256" key="3">
    <source>
        <dbReference type="ARBA" id="ARBA00023211"/>
    </source>
</evidence>
<protein>
    <recommendedName>
        <fullName evidence="4">Serine/threonine-protein phosphatase</fullName>
        <ecNumber evidence="4">3.1.3.16</ecNumber>
    </recommendedName>
</protein>
<reference evidence="6 7" key="1">
    <citation type="submission" date="2024-01" db="EMBL/GenBank/DDBJ databases">
        <authorList>
            <person name="Waweru B."/>
        </authorList>
    </citation>
    <scope>NUCLEOTIDE SEQUENCE [LARGE SCALE GENOMIC DNA]</scope>
</reference>
<keyword evidence="4" id="KW-0378">Hydrolase</keyword>
<keyword evidence="7" id="KW-1185">Reference proteome</keyword>
<comment type="similarity">
    <text evidence="4">Belongs to the PPP phosphatase family.</text>
</comment>
<dbReference type="EC" id="3.1.3.16" evidence="4"/>
<evidence type="ECO:0000256" key="2">
    <source>
        <dbReference type="ARBA" id="ARBA00022723"/>
    </source>
</evidence>
<dbReference type="EMBL" id="CAWUPB010001197">
    <property type="protein sequence ID" value="CAK7356876.1"/>
    <property type="molecule type" value="Genomic_DNA"/>
</dbReference>
<evidence type="ECO:0000256" key="1">
    <source>
        <dbReference type="ARBA" id="ARBA00001936"/>
    </source>
</evidence>
<dbReference type="InterPro" id="IPR004843">
    <property type="entry name" value="Calcineurin-like_PHP"/>
</dbReference>
<evidence type="ECO:0000259" key="5">
    <source>
        <dbReference type="PROSITE" id="PS00125"/>
    </source>
</evidence>
<dbReference type="Proteomes" id="UP001314170">
    <property type="component" value="Unassembled WGS sequence"/>
</dbReference>
<dbReference type="PROSITE" id="PS00125">
    <property type="entry name" value="SER_THR_PHOSPHATASE"/>
    <property type="match status" value="1"/>
</dbReference>
<proteinExistence type="inferred from homology"/>
<evidence type="ECO:0000313" key="7">
    <source>
        <dbReference type="Proteomes" id="UP001314170"/>
    </source>
</evidence>
<gene>
    <name evidence="6" type="ORF">DCAF_LOCUS27157</name>
</gene>
<evidence type="ECO:0000256" key="4">
    <source>
        <dbReference type="RuleBase" id="RU004273"/>
    </source>
</evidence>
<dbReference type="Pfam" id="PF00149">
    <property type="entry name" value="Metallophos"/>
    <property type="match status" value="1"/>
</dbReference>
<dbReference type="PANTHER" id="PTHR45668">
    <property type="entry name" value="SERINE/THREONINE-PROTEIN PHOSPHATASE 5-RELATED"/>
    <property type="match status" value="1"/>
</dbReference>
<dbReference type="InterPro" id="IPR029052">
    <property type="entry name" value="Metallo-depent_PP-like"/>
</dbReference>
<dbReference type="AlphaFoldDB" id="A0AAV1ST07"/>